<evidence type="ECO:0000256" key="5">
    <source>
        <dbReference type="ARBA" id="ARBA00023136"/>
    </source>
</evidence>
<keyword evidence="8" id="KW-1185">Reference proteome</keyword>
<dbReference type="AlphaFoldDB" id="A0A8J2VBS6"/>
<dbReference type="EMBL" id="BMHQ01000003">
    <property type="protein sequence ID" value="GGE11960.1"/>
    <property type="molecule type" value="Genomic_DNA"/>
</dbReference>
<evidence type="ECO:0000256" key="6">
    <source>
        <dbReference type="SAM" id="Phobius"/>
    </source>
</evidence>
<dbReference type="PANTHER" id="PTHR23513">
    <property type="entry name" value="INTEGRAL MEMBRANE EFFLUX PROTEIN-RELATED"/>
    <property type="match status" value="1"/>
</dbReference>
<dbReference type="Gene3D" id="1.20.1250.20">
    <property type="entry name" value="MFS general substrate transporter like domains"/>
    <property type="match status" value="1"/>
</dbReference>
<sequence length="137" mass="14519">MIIGCGAYSLIPLASGPGYAALSIMILSFFLIGFGVVISNIHVISLRQSITPQHLLGRMNASYRFVVAGTTPIGSLLGGLLGDMIGLRPTLLIGSVGTLCALLWILFSPISKLREIPTQMQQAEEKNKTSATPDHPA</sequence>
<dbReference type="SUPFAM" id="SSF103473">
    <property type="entry name" value="MFS general substrate transporter"/>
    <property type="match status" value="1"/>
</dbReference>
<feature type="transmembrane region" description="Helical" evidence="6">
    <location>
        <begin position="65"/>
        <end position="85"/>
    </location>
</feature>
<keyword evidence="3 6" id="KW-0812">Transmembrane</keyword>
<evidence type="ECO:0000256" key="4">
    <source>
        <dbReference type="ARBA" id="ARBA00022989"/>
    </source>
</evidence>
<evidence type="ECO:0000256" key="2">
    <source>
        <dbReference type="ARBA" id="ARBA00022475"/>
    </source>
</evidence>
<organism evidence="7 8">
    <name type="scientific">Marinithermofilum abyssi</name>
    <dbReference type="NCBI Taxonomy" id="1571185"/>
    <lineage>
        <taxon>Bacteria</taxon>
        <taxon>Bacillati</taxon>
        <taxon>Bacillota</taxon>
        <taxon>Bacilli</taxon>
        <taxon>Bacillales</taxon>
        <taxon>Thermoactinomycetaceae</taxon>
        <taxon>Marinithermofilum</taxon>
    </lineage>
</organism>
<evidence type="ECO:0008006" key="9">
    <source>
        <dbReference type="Google" id="ProtNLM"/>
    </source>
</evidence>
<feature type="transmembrane region" description="Helical" evidence="6">
    <location>
        <begin position="91"/>
        <end position="110"/>
    </location>
</feature>
<feature type="transmembrane region" description="Helical" evidence="6">
    <location>
        <begin position="19"/>
        <end position="44"/>
    </location>
</feature>
<evidence type="ECO:0000313" key="8">
    <source>
        <dbReference type="Proteomes" id="UP000625210"/>
    </source>
</evidence>
<evidence type="ECO:0000256" key="3">
    <source>
        <dbReference type="ARBA" id="ARBA00022692"/>
    </source>
</evidence>
<dbReference type="InterPro" id="IPR036259">
    <property type="entry name" value="MFS_trans_sf"/>
</dbReference>
<dbReference type="GO" id="GO:0005886">
    <property type="term" value="C:plasma membrane"/>
    <property type="evidence" value="ECO:0007669"/>
    <property type="project" value="UniProtKB-SubCell"/>
</dbReference>
<keyword evidence="2" id="KW-1003">Cell membrane</keyword>
<accession>A0A8J2VBS6</accession>
<dbReference type="PANTHER" id="PTHR23513:SF6">
    <property type="entry name" value="MAJOR FACILITATOR SUPERFAMILY ASSOCIATED DOMAIN-CONTAINING PROTEIN"/>
    <property type="match status" value="1"/>
</dbReference>
<evidence type="ECO:0000313" key="7">
    <source>
        <dbReference type="EMBL" id="GGE11960.1"/>
    </source>
</evidence>
<reference evidence="7" key="2">
    <citation type="submission" date="2020-09" db="EMBL/GenBank/DDBJ databases">
        <authorList>
            <person name="Sun Q."/>
            <person name="Zhou Y."/>
        </authorList>
    </citation>
    <scope>NUCLEOTIDE SEQUENCE</scope>
    <source>
        <strain evidence="7">CGMCC 1.15179</strain>
    </source>
</reference>
<gene>
    <name evidence="7" type="ORF">GCM10011571_11660</name>
</gene>
<proteinExistence type="predicted"/>
<reference evidence="7" key="1">
    <citation type="journal article" date="2014" name="Int. J. Syst. Evol. Microbiol.">
        <title>Complete genome sequence of Corynebacterium casei LMG S-19264T (=DSM 44701T), isolated from a smear-ripened cheese.</title>
        <authorList>
            <consortium name="US DOE Joint Genome Institute (JGI-PGF)"/>
            <person name="Walter F."/>
            <person name="Albersmeier A."/>
            <person name="Kalinowski J."/>
            <person name="Ruckert C."/>
        </authorList>
    </citation>
    <scope>NUCLEOTIDE SEQUENCE</scope>
    <source>
        <strain evidence="7">CGMCC 1.15179</strain>
    </source>
</reference>
<name>A0A8J2VBS6_9BACL</name>
<dbReference type="Proteomes" id="UP000625210">
    <property type="component" value="Unassembled WGS sequence"/>
</dbReference>
<comment type="subcellular location">
    <subcellularLocation>
        <location evidence="1">Cell membrane</location>
        <topology evidence="1">Multi-pass membrane protein</topology>
    </subcellularLocation>
</comment>
<comment type="caution">
    <text evidence="7">The sequence shown here is derived from an EMBL/GenBank/DDBJ whole genome shotgun (WGS) entry which is preliminary data.</text>
</comment>
<evidence type="ECO:0000256" key="1">
    <source>
        <dbReference type="ARBA" id="ARBA00004651"/>
    </source>
</evidence>
<keyword evidence="5 6" id="KW-0472">Membrane</keyword>
<keyword evidence="4 6" id="KW-1133">Transmembrane helix</keyword>
<protein>
    <recommendedName>
        <fullName evidence="9">MFS transporter</fullName>
    </recommendedName>
</protein>